<feature type="compositionally biased region" description="Gly residues" evidence="2">
    <location>
        <begin position="1"/>
        <end position="11"/>
    </location>
</feature>
<accession>A0A8I3W8A3</accession>
<reference evidence="3 4" key="1">
    <citation type="submission" date="2009-03" db="EMBL/GenBank/DDBJ databases">
        <authorList>
            <person name="Warren W."/>
            <person name="Ye L."/>
            <person name="Minx P."/>
            <person name="Worley K."/>
            <person name="Gibbs R."/>
            <person name="Wilson R.K."/>
        </authorList>
    </citation>
    <scope>NUCLEOTIDE SEQUENCE [LARGE SCALE GENOMIC DNA]</scope>
</reference>
<dbReference type="PANTHER" id="PTHR24147:SF63">
    <property type="entry name" value="ANKYRIN REPEAT DOMAIN-CONTAINING PROTEIN 30A"/>
    <property type="match status" value="1"/>
</dbReference>
<dbReference type="InterPro" id="IPR002110">
    <property type="entry name" value="Ankyrin_rpt"/>
</dbReference>
<keyword evidence="1" id="KW-0040">ANK repeat</keyword>
<reference evidence="3" key="2">
    <citation type="submission" date="2025-08" db="UniProtKB">
        <authorList>
            <consortium name="Ensembl"/>
        </authorList>
    </citation>
    <scope>IDENTIFICATION</scope>
</reference>
<evidence type="ECO:0000313" key="4">
    <source>
        <dbReference type="Proteomes" id="UP000008225"/>
    </source>
</evidence>
<proteinExistence type="predicted"/>
<feature type="region of interest" description="Disordered" evidence="2">
    <location>
        <begin position="106"/>
        <end position="146"/>
    </location>
</feature>
<dbReference type="SMART" id="SM00248">
    <property type="entry name" value="ANK"/>
    <property type="match status" value="1"/>
</dbReference>
<feature type="repeat" description="ANK" evidence="1">
    <location>
        <begin position="227"/>
        <end position="259"/>
    </location>
</feature>
<dbReference type="Proteomes" id="UP000008225">
    <property type="component" value="Chromosome 17"/>
</dbReference>
<dbReference type="InterPro" id="IPR036770">
    <property type="entry name" value="Ankyrin_rpt-contain_sf"/>
</dbReference>
<reference evidence="3" key="3">
    <citation type="submission" date="2025-09" db="UniProtKB">
        <authorList>
            <consortium name="Ensembl"/>
        </authorList>
    </citation>
    <scope>IDENTIFICATION</scope>
</reference>
<dbReference type="Gene3D" id="1.25.40.20">
    <property type="entry name" value="Ankyrin repeat-containing domain"/>
    <property type="match status" value="1"/>
</dbReference>
<dbReference type="PROSITE" id="PS50297">
    <property type="entry name" value="ANK_REP_REGION"/>
    <property type="match status" value="1"/>
</dbReference>
<dbReference type="InterPro" id="IPR050657">
    <property type="entry name" value="Ankyrin_repeat_domain"/>
</dbReference>
<protein>
    <submittedName>
        <fullName evidence="3">Uncharacterized protein</fullName>
    </submittedName>
</protein>
<organism evidence="3 4">
    <name type="scientific">Callithrix jacchus</name>
    <name type="common">White-tufted-ear marmoset</name>
    <name type="synonym">Simia Jacchus</name>
    <dbReference type="NCBI Taxonomy" id="9483"/>
    <lineage>
        <taxon>Eukaryota</taxon>
        <taxon>Metazoa</taxon>
        <taxon>Chordata</taxon>
        <taxon>Craniata</taxon>
        <taxon>Vertebrata</taxon>
        <taxon>Euteleostomi</taxon>
        <taxon>Mammalia</taxon>
        <taxon>Eutheria</taxon>
        <taxon>Euarchontoglires</taxon>
        <taxon>Primates</taxon>
        <taxon>Haplorrhini</taxon>
        <taxon>Platyrrhini</taxon>
        <taxon>Cebidae</taxon>
        <taxon>Callitrichinae</taxon>
        <taxon>Callithrix</taxon>
        <taxon>Callithrix</taxon>
    </lineage>
</organism>
<evidence type="ECO:0000256" key="1">
    <source>
        <dbReference type="PROSITE-ProRule" id="PRU00023"/>
    </source>
</evidence>
<evidence type="ECO:0000256" key="2">
    <source>
        <dbReference type="SAM" id="MobiDB-lite"/>
    </source>
</evidence>
<feature type="compositionally biased region" description="Gly residues" evidence="2">
    <location>
        <begin position="126"/>
        <end position="146"/>
    </location>
</feature>
<evidence type="ECO:0000313" key="3">
    <source>
        <dbReference type="Ensembl" id="ENSCJAP00000085496.1"/>
    </source>
</evidence>
<dbReference type="SUPFAM" id="SSF48403">
    <property type="entry name" value="Ankyrin repeat"/>
    <property type="match status" value="1"/>
</dbReference>
<keyword evidence="4" id="KW-1185">Reference proteome</keyword>
<name>A0A8I3W8A3_CALJA</name>
<dbReference type="AlphaFoldDB" id="A0A8I3W8A3"/>
<dbReference type="Ensembl" id="ENSCJAT00000130229.1">
    <property type="protein sequence ID" value="ENSCJAP00000085496.1"/>
    <property type="gene ID" value="ENSCJAG00000085240.1"/>
</dbReference>
<feature type="region of interest" description="Disordered" evidence="2">
    <location>
        <begin position="1"/>
        <end position="21"/>
    </location>
</feature>
<dbReference type="Pfam" id="PF00023">
    <property type="entry name" value="Ank"/>
    <property type="match status" value="1"/>
</dbReference>
<sequence>MAPRSGGGSPAAGGREPTLSATRRLQGAQLLDRGSRRGLGRLCQAGCVAGHPPCSAPGSLASRAAPQRQVPPARGDLWSRASAVFRLAQPPQPAELRMRRCLTTRISPGRGQSVPGLGQTDSPIGVGQGAGTEEGRGRAAGAGEGRAGGQQVAAAVERLSAAAVGGMSHPPSLIPLSRLVYTSNDSYEIHRRDLRKIHEAAWQGQDRKLPKMMKKRKTRDLNIRDAKNSTALMLAVCHGSSETVGMLLQQNVDIHAEDMCGMTAECYSVACAFDK</sequence>
<dbReference type="PANTHER" id="PTHR24147">
    <property type="entry name" value="ANKYRIN REPEAT DOMAIN 36-RELATED"/>
    <property type="match status" value="1"/>
</dbReference>
<dbReference type="PROSITE" id="PS50088">
    <property type="entry name" value="ANK_REPEAT"/>
    <property type="match status" value="1"/>
</dbReference>